<dbReference type="PANTHER" id="PTHR37812">
    <property type="entry name" value="MU-LIKE PROPHAGE FLUMU PROTEIN C"/>
    <property type="match status" value="1"/>
</dbReference>
<dbReference type="RefSeq" id="WP_077542467.1">
    <property type="nucleotide sequence ID" value="NZ_MLHN01000011.1"/>
</dbReference>
<dbReference type="EMBL" id="MLHN01000011">
    <property type="protein sequence ID" value="OOF49984.1"/>
    <property type="molecule type" value="Genomic_DNA"/>
</dbReference>
<dbReference type="InterPro" id="IPR052411">
    <property type="entry name" value="c-mor_Regulatory_Protein"/>
</dbReference>
<dbReference type="InterPro" id="IPR009057">
    <property type="entry name" value="Homeodomain-like_sf"/>
</dbReference>
<dbReference type="STRING" id="1908264.BKK54_07255"/>
<evidence type="ECO:0000313" key="2">
    <source>
        <dbReference type="EMBL" id="OOF49984.1"/>
    </source>
</evidence>
<protein>
    <recommendedName>
        <fullName evidence="1">Mor transcription activator domain-containing protein</fullName>
    </recommendedName>
</protein>
<dbReference type="InterPro" id="IPR014875">
    <property type="entry name" value="Mor_transcription_activator"/>
</dbReference>
<dbReference type="PANTHER" id="PTHR37812:SF1">
    <property type="entry name" value="MU-LIKE PROPHAGE FLUMU PROTEIN C"/>
    <property type="match status" value="1"/>
</dbReference>
<organism evidence="2 3">
    <name type="scientific">Rodentibacter genomosp. 1</name>
    <dbReference type="NCBI Taxonomy" id="1908264"/>
    <lineage>
        <taxon>Bacteria</taxon>
        <taxon>Pseudomonadati</taxon>
        <taxon>Pseudomonadota</taxon>
        <taxon>Gammaproteobacteria</taxon>
        <taxon>Pasteurellales</taxon>
        <taxon>Pasteurellaceae</taxon>
        <taxon>Rodentibacter</taxon>
    </lineage>
</organism>
<feature type="domain" description="Mor transcription activator" evidence="1">
    <location>
        <begin position="16"/>
        <end position="100"/>
    </location>
</feature>
<keyword evidence="3" id="KW-1185">Reference proteome</keyword>
<dbReference type="SUPFAM" id="SSF46689">
    <property type="entry name" value="Homeodomain-like"/>
    <property type="match status" value="1"/>
</dbReference>
<comment type="caution">
    <text evidence="2">The sequence shown here is derived from an EMBL/GenBank/DDBJ whole genome shotgun (WGS) entry which is preliminary data.</text>
</comment>
<evidence type="ECO:0000313" key="3">
    <source>
        <dbReference type="Proteomes" id="UP000188481"/>
    </source>
</evidence>
<evidence type="ECO:0000259" key="1">
    <source>
        <dbReference type="Pfam" id="PF08765"/>
    </source>
</evidence>
<dbReference type="Pfam" id="PF08765">
    <property type="entry name" value="Mor"/>
    <property type="match status" value="1"/>
</dbReference>
<proteinExistence type="predicted"/>
<dbReference type="AlphaFoldDB" id="A0A1V3J475"/>
<dbReference type="Proteomes" id="UP000188481">
    <property type="component" value="Unassembled WGS sequence"/>
</dbReference>
<dbReference type="Gene3D" id="1.10.10.60">
    <property type="entry name" value="Homeodomain-like"/>
    <property type="match status" value="1"/>
</dbReference>
<reference evidence="2 3" key="1">
    <citation type="submission" date="2016-10" db="EMBL/GenBank/DDBJ databases">
        <title>Rodentibacter gen. nov. and new species.</title>
        <authorList>
            <person name="Christensen H."/>
        </authorList>
    </citation>
    <scope>NUCLEOTIDE SEQUENCE [LARGE SCALE GENOMIC DNA]</scope>
    <source>
        <strain evidence="3">ppn416</strain>
    </source>
</reference>
<accession>A0A1V3J475</accession>
<sequence>MLSFKEFAYAFQSSVQEAEALGLKGEELSSKALKTFQFKCGGLNLYIPKWKSSHQTSDRDKAIIEEFNGINHTELAKKYGLSVQWIYSILRKSKKKQEKAQNETH</sequence>
<gene>
    <name evidence="2" type="ORF">BKK54_07255</name>
</gene>
<name>A0A1V3J475_9PAST</name>